<dbReference type="InterPro" id="IPR015943">
    <property type="entry name" value="WD40/YVTN_repeat-like_dom_sf"/>
</dbReference>
<dbReference type="AlphaFoldDB" id="A0A4R0RYB0"/>
<dbReference type="PROSITE" id="PS50082">
    <property type="entry name" value="WD_REPEATS_2"/>
    <property type="match status" value="2"/>
</dbReference>
<dbReference type="SUPFAM" id="SSF50978">
    <property type="entry name" value="WD40 repeat-like"/>
    <property type="match status" value="1"/>
</dbReference>
<sequence length="610" mass="68981">MSRNVWDFSLADDDGTGGDSAQRDSLRNLLAGKHQLVHAFKASEEAREGTGRNERVITISAADLQRYFALTNDQDGQEEEDEDDDEYMPDEDDDEYGFLYQNGPQGHQFPEVTEPKEEGLALLNSGEFGRLGHQMKSRAHDNNVTQRLLRRGAQMRPVSREDITSDVLPNSDGTSVASYQANAYVGQYSSDSSFYYTCVRDFRLHIYDTTVPIEPASIHRYRDTGHETSMKLINPDNQRMIYATVSNNVYMTSTLDGSSTTTAINFADRVHRTRGGIDYDFDEDHYSIWSCKFSADGNEIVAGGREMIFVYDLLAEKRTVKIKAHEDDINSCCWADTASGNVLVSASDDSFLKVWDRRSLGESQKPSGVLIGHTEGITYVSAKGDGRYVISNGKDQNLRLWDLRMMRSNEDYEQVRHRSYGISHYDYRSGAYPKPRFKAHPKDCSVMQYTGHEVLRTLIRCHFSPAETTGGQYIYSGGADGRIHIWSLDGRVVQVLDRSGTLPMSFDPSGPQPAPTNGVRRRVCVRDVSWHSQEPILMSAGWLGSGWGARESSIIARHEWKGLSKMRYMLDDYVDKQNQERDERATRRSQLRDAQTMPGAFADSDDDDFF</sequence>
<dbReference type="InterPro" id="IPR051859">
    <property type="entry name" value="DCAF"/>
</dbReference>
<dbReference type="InterPro" id="IPR036322">
    <property type="entry name" value="WD40_repeat_dom_sf"/>
</dbReference>
<dbReference type="GO" id="GO:0080008">
    <property type="term" value="C:Cul4-RING E3 ubiquitin ligase complex"/>
    <property type="evidence" value="ECO:0007669"/>
    <property type="project" value="TreeGrafter"/>
</dbReference>
<dbReference type="Pfam" id="PF00400">
    <property type="entry name" value="WD40"/>
    <property type="match status" value="3"/>
</dbReference>
<reference evidence="5 6" key="1">
    <citation type="submission" date="2018-11" db="EMBL/GenBank/DDBJ databases">
        <title>Genome assembly of Steccherinum ochraceum LE-BIN_3174, the white-rot fungus of the Steccherinaceae family (The Residual Polyporoid clade, Polyporales, Basidiomycota).</title>
        <authorList>
            <person name="Fedorova T.V."/>
            <person name="Glazunova O.A."/>
            <person name="Landesman E.O."/>
            <person name="Moiseenko K.V."/>
            <person name="Psurtseva N.V."/>
            <person name="Savinova O.S."/>
            <person name="Shakhova N.V."/>
            <person name="Tyazhelova T.V."/>
            <person name="Vasina D.V."/>
        </authorList>
    </citation>
    <scope>NUCLEOTIDE SEQUENCE [LARGE SCALE GENOMIC DNA]</scope>
    <source>
        <strain evidence="5 6">LE-BIN_3174</strain>
    </source>
</reference>
<feature type="region of interest" description="Disordered" evidence="4">
    <location>
        <begin position="578"/>
        <end position="610"/>
    </location>
</feature>
<keyword evidence="2" id="KW-0677">Repeat</keyword>
<accession>A0A4R0RYB0</accession>
<name>A0A4R0RYB0_9APHY</name>
<dbReference type="PROSITE" id="PS50294">
    <property type="entry name" value="WD_REPEATS_REGION"/>
    <property type="match status" value="2"/>
</dbReference>
<dbReference type="Proteomes" id="UP000292702">
    <property type="component" value="Unassembled WGS sequence"/>
</dbReference>
<feature type="repeat" description="WD" evidence="3">
    <location>
        <begin position="322"/>
        <end position="356"/>
    </location>
</feature>
<keyword evidence="1 3" id="KW-0853">WD repeat</keyword>
<dbReference type="GO" id="GO:0043161">
    <property type="term" value="P:proteasome-mediated ubiquitin-dependent protein catabolic process"/>
    <property type="evidence" value="ECO:0007669"/>
    <property type="project" value="TreeGrafter"/>
</dbReference>
<dbReference type="SMART" id="SM00320">
    <property type="entry name" value="WD40"/>
    <property type="match status" value="5"/>
</dbReference>
<evidence type="ECO:0000313" key="5">
    <source>
        <dbReference type="EMBL" id="TCD68084.1"/>
    </source>
</evidence>
<dbReference type="Gene3D" id="2.130.10.10">
    <property type="entry name" value="YVTN repeat-like/Quinoprotein amine dehydrogenase"/>
    <property type="match status" value="1"/>
</dbReference>
<feature type="region of interest" description="Disordered" evidence="4">
    <location>
        <begin position="71"/>
        <end position="91"/>
    </location>
</feature>
<dbReference type="EMBL" id="RWJN01000076">
    <property type="protein sequence ID" value="TCD68084.1"/>
    <property type="molecule type" value="Genomic_DNA"/>
</dbReference>
<feature type="region of interest" description="Disordered" evidence="4">
    <location>
        <begin position="1"/>
        <end position="23"/>
    </location>
</feature>
<protein>
    <submittedName>
        <fullName evidence="5">Uncharacterized protein</fullName>
    </submittedName>
</protein>
<gene>
    <name evidence="5" type="ORF">EIP91_011537</name>
</gene>
<proteinExistence type="predicted"/>
<dbReference type="InterPro" id="IPR020472">
    <property type="entry name" value="WD40_PAC1"/>
</dbReference>
<evidence type="ECO:0000256" key="3">
    <source>
        <dbReference type="PROSITE-ProRule" id="PRU00221"/>
    </source>
</evidence>
<dbReference type="InterPro" id="IPR001680">
    <property type="entry name" value="WD40_rpt"/>
</dbReference>
<evidence type="ECO:0000313" key="6">
    <source>
        <dbReference type="Proteomes" id="UP000292702"/>
    </source>
</evidence>
<dbReference type="PANTHER" id="PTHR19847:SF7">
    <property type="entry name" value="DDB1- AND CUL4-ASSOCIATED FACTOR 11"/>
    <property type="match status" value="1"/>
</dbReference>
<feature type="compositionally biased region" description="Acidic residues" evidence="4">
    <location>
        <begin position="75"/>
        <end position="91"/>
    </location>
</feature>
<organism evidence="5 6">
    <name type="scientific">Steccherinum ochraceum</name>
    <dbReference type="NCBI Taxonomy" id="92696"/>
    <lineage>
        <taxon>Eukaryota</taxon>
        <taxon>Fungi</taxon>
        <taxon>Dikarya</taxon>
        <taxon>Basidiomycota</taxon>
        <taxon>Agaricomycotina</taxon>
        <taxon>Agaricomycetes</taxon>
        <taxon>Polyporales</taxon>
        <taxon>Steccherinaceae</taxon>
        <taxon>Steccherinum</taxon>
    </lineage>
</organism>
<dbReference type="OrthoDB" id="63070at2759"/>
<dbReference type="PRINTS" id="PR00320">
    <property type="entry name" value="GPROTEINBRPT"/>
</dbReference>
<dbReference type="PANTHER" id="PTHR19847">
    <property type="entry name" value="DDB1- AND CUL4-ASSOCIATED FACTOR 11"/>
    <property type="match status" value="1"/>
</dbReference>
<keyword evidence="6" id="KW-1185">Reference proteome</keyword>
<evidence type="ECO:0000256" key="2">
    <source>
        <dbReference type="ARBA" id="ARBA00022737"/>
    </source>
</evidence>
<comment type="caution">
    <text evidence="5">The sequence shown here is derived from an EMBL/GenBank/DDBJ whole genome shotgun (WGS) entry which is preliminary data.</text>
</comment>
<dbReference type="STRING" id="92696.A0A4R0RYB0"/>
<feature type="repeat" description="WD" evidence="3">
    <location>
        <begin position="370"/>
        <end position="411"/>
    </location>
</feature>
<evidence type="ECO:0000256" key="4">
    <source>
        <dbReference type="SAM" id="MobiDB-lite"/>
    </source>
</evidence>
<evidence type="ECO:0000256" key="1">
    <source>
        <dbReference type="ARBA" id="ARBA00022574"/>
    </source>
</evidence>